<evidence type="ECO:0000313" key="6">
    <source>
        <dbReference type="Proteomes" id="UP000095463"/>
    </source>
</evidence>
<dbReference type="PRINTS" id="PR00469">
    <property type="entry name" value="PNDRDTASEII"/>
</dbReference>
<dbReference type="Pfam" id="PF07992">
    <property type="entry name" value="Pyr_redox_2"/>
    <property type="match status" value="2"/>
</dbReference>
<dbReference type="InterPro" id="IPR050097">
    <property type="entry name" value="Ferredoxin-NADP_redctase_2"/>
</dbReference>
<protein>
    <recommendedName>
        <fullName evidence="1">Thioredoxin reductase</fullName>
    </recommendedName>
</protein>
<keyword evidence="3" id="KW-0560">Oxidoreductase</keyword>
<dbReference type="Gene3D" id="3.50.50.60">
    <property type="entry name" value="FAD/NAD(P)-binding domain"/>
    <property type="match status" value="2"/>
</dbReference>
<dbReference type="RefSeq" id="WP_069911932.1">
    <property type="nucleotide sequence ID" value="NZ_LAJE02000357.1"/>
</dbReference>
<name>A0A1E5XJH0_9HYPH</name>
<feature type="domain" description="FAD/NAD(P)-binding" evidence="4">
    <location>
        <begin position="177"/>
        <end position="281"/>
    </location>
</feature>
<dbReference type="SUPFAM" id="SSF51905">
    <property type="entry name" value="FAD/NAD(P)-binding domain"/>
    <property type="match status" value="1"/>
</dbReference>
<evidence type="ECO:0000256" key="1">
    <source>
        <dbReference type="ARBA" id="ARBA00018719"/>
    </source>
</evidence>
<evidence type="ECO:0000256" key="3">
    <source>
        <dbReference type="ARBA" id="ARBA00023002"/>
    </source>
</evidence>
<organism evidence="5 6">
    <name type="scientific">Devosia insulae DS-56</name>
    <dbReference type="NCBI Taxonomy" id="1116389"/>
    <lineage>
        <taxon>Bacteria</taxon>
        <taxon>Pseudomonadati</taxon>
        <taxon>Pseudomonadota</taxon>
        <taxon>Alphaproteobacteria</taxon>
        <taxon>Hyphomicrobiales</taxon>
        <taxon>Devosiaceae</taxon>
        <taxon>Devosia</taxon>
    </lineage>
</organism>
<dbReference type="EMBL" id="LAJE02000357">
    <property type="protein sequence ID" value="OEO28756.1"/>
    <property type="molecule type" value="Genomic_DNA"/>
</dbReference>
<gene>
    <name evidence="5" type="ORF">VW23_003110</name>
</gene>
<keyword evidence="2" id="KW-0285">Flavoprotein</keyword>
<sequence>MYDVIIIGGGFAGLAAATQLGRARRKVLVLDTGKPRNRFAEHSHGFLSRDGAAPGELLAEARRQLETYGTVELRNAEAIAASGELDGFSIELASHQQLATRRLIIAHGVTDDTSGIQGMAECWGKTALHCPYCHGYEVADRRLGLMLRDGDLLDRARFFQEWTSDLTLFANGGPVDPIVRVALADMRVKLVEEALVRFDHRDGVLQSVVTTAGSTPLDAIFVHAPIQLASNLGLQLGCETKAGMAGDFFLVDHLQQTSIPGVYAAGDAARPMHNISFAVADGAGAGIFAHQSLVATSAARGK</sequence>
<evidence type="ECO:0000256" key="2">
    <source>
        <dbReference type="ARBA" id="ARBA00022630"/>
    </source>
</evidence>
<dbReference type="AlphaFoldDB" id="A0A1E5XJH0"/>
<accession>A0A1E5XJH0</accession>
<evidence type="ECO:0000259" key="4">
    <source>
        <dbReference type="Pfam" id="PF07992"/>
    </source>
</evidence>
<reference evidence="5 6" key="1">
    <citation type="journal article" date="2015" name="Genome Announc.">
        <title>Genome Assemblies of Three Soil-Associated Devosia species: D. insulae, D. limi, and D. soli.</title>
        <authorList>
            <person name="Hassan Y.I."/>
            <person name="Lepp D."/>
            <person name="Zhou T."/>
        </authorList>
    </citation>
    <scope>NUCLEOTIDE SEQUENCE [LARGE SCALE GENOMIC DNA]</scope>
    <source>
        <strain evidence="5 6">DS-56</strain>
    </source>
</reference>
<proteinExistence type="predicted"/>
<dbReference type="GO" id="GO:0016491">
    <property type="term" value="F:oxidoreductase activity"/>
    <property type="evidence" value="ECO:0007669"/>
    <property type="project" value="UniProtKB-KW"/>
</dbReference>
<dbReference type="InterPro" id="IPR023753">
    <property type="entry name" value="FAD/NAD-binding_dom"/>
</dbReference>
<dbReference type="OrthoDB" id="9786503at2"/>
<feature type="domain" description="FAD/NAD(P)-binding" evidence="4">
    <location>
        <begin position="2"/>
        <end position="127"/>
    </location>
</feature>
<comment type="caution">
    <text evidence="5">The sequence shown here is derived from an EMBL/GenBank/DDBJ whole genome shotgun (WGS) entry which is preliminary data.</text>
</comment>
<keyword evidence="6" id="KW-1185">Reference proteome</keyword>
<dbReference type="InterPro" id="IPR036188">
    <property type="entry name" value="FAD/NAD-bd_sf"/>
</dbReference>
<dbReference type="PRINTS" id="PR00368">
    <property type="entry name" value="FADPNR"/>
</dbReference>
<dbReference type="Proteomes" id="UP000095463">
    <property type="component" value="Unassembled WGS sequence"/>
</dbReference>
<dbReference type="PANTHER" id="PTHR48105">
    <property type="entry name" value="THIOREDOXIN REDUCTASE 1-RELATED-RELATED"/>
    <property type="match status" value="1"/>
</dbReference>
<evidence type="ECO:0000313" key="5">
    <source>
        <dbReference type="EMBL" id="OEO28756.1"/>
    </source>
</evidence>